<organism evidence="3 4">
    <name type="scientific">Methylobacterium aquaticum</name>
    <dbReference type="NCBI Taxonomy" id="270351"/>
    <lineage>
        <taxon>Bacteria</taxon>
        <taxon>Pseudomonadati</taxon>
        <taxon>Pseudomonadota</taxon>
        <taxon>Alphaproteobacteria</taxon>
        <taxon>Hyphomicrobiales</taxon>
        <taxon>Methylobacteriaceae</taxon>
        <taxon>Methylobacterium</taxon>
    </lineage>
</organism>
<dbReference type="PATRIC" id="fig|270351.6.peg.717"/>
<feature type="domain" description="Isochorismatase-like" evidence="2">
    <location>
        <begin position="29"/>
        <end position="194"/>
    </location>
</feature>
<dbReference type="EMBL" id="LABX01000120">
    <property type="protein sequence ID" value="KMO33548.1"/>
    <property type="molecule type" value="Genomic_DNA"/>
</dbReference>
<dbReference type="PANTHER" id="PTHR43540">
    <property type="entry name" value="PEROXYUREIDOACRYLATE/UREIDOACRYLATE AMIDOHYDROLASE-RELATED"/>
    <property type="match status" value="1"/>
</dbReference>
<dbReference type="Pfam" id="PF00857">
    <property type="entry name" value="Isochorismatase"/>
    <property type="match status" value="1"/>
</dbReference>
<evidence type="ECO:0000259" key="2">
    <source>
        <dbReference type="Pfam" id="PF00857"/>
    </source>
</evidence>
<accession>A0A0J6SJM0</accession>
<dbReference type="InterPro" id="IPR000868">
    <property type="entry name" value="Isochorismatase-like_dom"/>
</dbReference>
<dbReference type="RefSeq" id="WP_048464788.1">
    <property type="nucleotide sequence ID" value="NZ_LABX01000120.1"/>
</dbReference>
<protein>
    <recommendedName>
        <fullName evidence="2">Isochorismatase-like domain-containing protein</fullName>
    </recommendedName>
</protein>
<dbReference type="Proteomes" id="UP000035929">
    <property type="component" value="Unassembled WGS sequence"/>
</dbReference>
<sequence length="205" mass="22102">MRNSLLNAATGWYVRRGLRTYHRYPADKTAVFLVDVQRAFVGSGQPLSGSLAELARWARSRGFLVVHAPIAVDAGAAFKTPAHRQIERALSTQADAPELASALGPSPDDVVLPARKTLSVFGLPEVDALIEARGLEHLILAGPLADLTVDSSLRDAAQRDLHTTVVSDCLAASTPAALELEVRHTMPRYAHLVTELDDLKRRIGG</sequence>
<evidence type="ECO:0000256" key="1">
    <source>
        <dbReference type="ARBA" id="ARBA00022801"/>
    </source>
</evidence>
<keyword evidence="1" id="KW-0378">Hydrolase</keyword>
<name>A0A0J6SJM0_9HYPH</name>
<dbReference type="InterPro" id="IPR050272">
    <property type="entry name" value="Isochorismatase-like_hydrls"/>
</dbReference>
<gene>
    <name evidence="3" type="ORF">VP06_16125</name>
</gene>
<proteinExistence type="predicted"/>
<dbReference type="OrthoDB" id="9807387at2"/>
<comment type="caution">
    <text evidence="3">The sequence shown here is derived from an EMBL/GenBank/DDBJ whole genome shotgun (WGS) entry which is preliminary data.</text>
</comment>
<dbReference type="GO" id="GO:0016787">
    <property type="term" value="F:hydrolase activity"/>
    <property type="evidence" value="ECO:0007669"/>
    <property type="project" value="UniProtKB-KW"/>
</dbReference>
<dbReference type="InterPro" id="IPR036380">
    <property type="entry name" value="Isochorismatase-like_sf"/>
</dbReference>
<reference evidence="3 4" key="1">
    <citation type="submission" date="2015-03" db="EMBL/GenBank/DDBJ databases">
        <title>Genome sequencing of Methylobacterium aquaticum DSM16371 type strain.</title>
        <authorList>
            <person name="Chaudhry V."/>
            <person name="Patil P.B."/>
        </authorList>
    </citation>
    <scope>NUCLEOTIDE SEQUENCE [LARGE SCALE GENOMIC DNA]</scope>
    <source>
        <strain evidence="3 4">DSM 16371</strain>
    </source>
</reference>
<evidence type="ECO:0000313" key="4">
    <source>
        <dbReference type="Proteomes" id="UP000035929"/>
    </source>
</evidence>
<dbReference type="PANTHER" id="PTHR43540:SF16">
    <property type="entry name" value="ISOCHORISMATASE-LIKE DOMAIN-CONTAINING PROTEIN"/>
    <property type="match status" value="1"/>
</dbReference>
<dbReference type="AlphaFoldDB" id="A0A0J6SJM0"/>
<evidence type="ECO:0000313" key="3">
    <source>
        <dbReference type="EMBL" id="KMO33548.1"/>
    </source>
</evidence>
<dbReference type="Gene3D" id="3.40.50.850">
    <property type="entry name" value="Isochorismatase-like"/>
    <property type="match status" value="1"/>
</dbReference>
<dbReference type="SUPFAM" id="SSF52499">
    <property type="entry name" value="Isochorismatase-like hydrolases"/>
    <property type="match status" value="1"/>
</dbReference>